<evidence type="ECO:0000313" key="3">
    <source>
        <dbReference type="Proteomes" id="UP000054537"/>
    </source>
</evidence>
<proteinExistence type="predicted"/>
<protein>
    <submittedName>
        <fullName evidence="2">Uncharacterized protein</fullName>
    </submittedName>
</protein>
<keyword evidence="3" id="KW-1185">Reference proteome</keyword>
<gene>
    <name evidence="2" type="ORF">MB27_20430</name>
</gene>
<dbReference type="AlphaFoldDB" id="A0A0A6X6T7"/>
<dbReference type="EMBL" id="JRTT01000023">
    <property type="protein sequence ID" value="KHD75812.1"/>
    <property type="molecule type" value="Genomic_DNA"/>
</dbReference>
<evidence type="ECO:0000256" key="1">
    <source>
        <dbReference type="SAM" id="MobiDB-lite"/>
    </source>
</evidence>
<sequence length="128" mass="13814">MAAMTAPDSFARLVAEQAASEHPWGARARQWGLLTVFAQLWESLLLAPSGEVFVDRGLPDAALSAATGDERETAHAQAARRHPELRHLMPRRPPGARTCPQCDGSGEIALPGGRRFFCGPPCNTKGWV</sequence>
<feature type="region of interest" description="Disordered" evidence="1">
    <location>
        <begin position="65"/>
        <end position="101"/>
    </location>
</feature>
<accession>A0A0A6X6T7</accession>
<name>A0A0A6X6T7_ACTUT</name>
<evidence type="ECO:0000313" key="2">
    <source>
        <dbReference type="EMBL" id="KHD75812.1"/>
    </source>
</evidence>
<organism evidence="2 3">
    <name type="scientific">Actinoplanes utahensis</name>
    <dbReference type="NCBI Taxonomy" id="1869"/>
    <lineage>
        <taxon>Bacteria</taxon>
        <taxon>Bacillati</taxon>
        <taxon>Actinomycetota</taxon>
        <taxon>Actinomycetes</taxon>
        <taxon>Micromonosporales</taxon>
        <taxon>Micromonosporaceae</taxon>
        <taxon>Actinoplanes</taxon>
    </lineage>
</organism>
<comment type="caution">
    <text evidence="2">The sequence shown here is derived from an EMBL/GenBank/DDBJ whole genome shotgun (WGS) entry which is preliminary data.</text>
</comment>
<reference evidence="2 3" key="1">
    <citation type="submission" date="2014-10" db="EMBL/GenBank/DDBJ databases">
        <title>Draft genome sequence of Actinoplanes utahensis NRRL 12052.</title>
        <authorList>
            <person name="Velasco-Bucheli B."/>
            <person name="del Cerro C."/>
            <person name="Hormigo D."/>
            <person name="Garcia J.L."/>
            <person name="Acebal C."/>
            <person name="Arroyo M."/>
            <person name="de la Mata I."/>
        </authorList>
    </citation>
    <scope>NUCLEOTIDE SEQUENCE [LARGE SCALE GENOMIC DNA]</scope>
    <source>
        <strain evidence="2 3">NRRL 12052</strain>
    </source>
</reference>
<dbReference type="Proteomes" id="UP000054537">
    <property type="component" value="Unassembled WGS sequence"/>
</dbReference>